<keyword evidence="5" id="KW-0804">Transcription</keyword>
<keyword evidence="2" id="KW-0805">Transcription regulation</keyword>
<feature type="domain" description="RNA polymerase sigma-70 region 2" evidence="6">
    <location>
        <begin position="7"/>
        <end position="73"/>
    </location>
</feature>
<dbReference type="Pfam" id="PF04542">
    <property type="entry name" value="Sigma70_r2"/>
    <property type="match status" value="1"/>
</dbReference>
<evidence type="ECO:0000256" key="2">
    <source>
        <dbReference type="ARBA" id="ARBA00023015"/>
    </source>
</evidence>
<evidence type="ECO:0000313" key="9">
    <source>
        <dbReference type="Proteomes" id="UP000377798"/>
    </source>
</evidence>
<dbReference type="CDD" id="cd06171">
    <property type="entry name" value="Sigma70_r4"/>
    <property type="match status" value="1"/>
</dbReference>
<dbReference type="RefSeq" id="WP_131749635.1">
    <property type="nucleotide sequence ID" value="NZ_CAACYI010000001.1"/>
</dbReference>
<dbReference type="InterPro" id="IPR014284">
    <property type="entry name" value="RNA_pol_sigma-70_dom"/>
</dbReference>
<dbReference type="PANTHER" id="PTHR43133">
    <property type="entry name" value="RNA POLYMERASE ECF-TYPE SIGMA FACTO"/>
    <property type="match status" value="1"/>
</dbReference>
<dbReference type="NCBIfam" id="TIGR02937">
    <property type="entry name" value="sigma70-ECF"/>
    <property type="match status" value="1"/>
</dbReference>
<dbReference type="InterPro" id="IPR007627">
    <property type="entry name" value="RNA_pol_sigma70_r2"/>
</dbReference>
<dbReference type="InterPro" id="IPR039425">
    <property type="entry name" value="RNA_pol_sigma-70-like"/>
</dbReference>
<reference evidence="8 9" key="1">
    <citation type="submission" date="2019-02" db="EMBL/GenBank/DDBJ databases">
        <authorList>
            <consortium name="Pathogen Informatics"/>
        </authorList>
    </citation>
    <scope>NUCLEOTIDE SEQUENCE [LARGE SCALE GENOMIC DNA]</scope>
    <source>
        <strain evidence="8 9">3012STDY7089603</strain>
    </source>
</reference>
<accession>A0A8H2QSJ1</accession>
<name>A0A8H2QSJ1_9FIRM</name>
<comment type="similarity">
    <text evidence="1">Belongs to the sigma-70 factor family. ECF subfamily.</text>
</comment>
<dbReference type="PANTHER" id="PTHR43133:SF8">
    <property type="entry name" value="RNA POLYMERASE SIGMA FACTOR HI_1459-RELATED"/>
    <property type="match status" value="1"/>
</dbReference>
<evidence type="ECO:0000256" key="1">
    <source>
        <dbReference type="ARBA" id="ARBA00010641"/>
    </source>
</evidence>
<dbReference type="GO" id="GO:0003677">
    <property type="term" value="F:DNA binding"/>
    <property type="evidence" value="ECO:0007669"/>
    <property type="project" value="UniProtKB-KW"/>
</dbReference>
<evidence type="ECO:0000313" key="8">
    <source>
        <dbReference type="EMBL" id="VFB16961.1"/>
    </source>
</evidence>
<evidence type="ECO:0000256" key="4">
    <source>
        <dbReference type="ARBA" id="ARBA00023125"/>
    </source>
</evidence>
<dbReference type="Pfam" id="PF08281">
    <property type="entry name" value="Sigma70_r4_2"/>
    <property type="match status" value="1"/>
</dbReference>
<evidence type="ECO:0000256" key="3">
    <source>
        <dbReference type="ARBA" id="ARBA00023082"/>
    </source>
</evidence>
<proteinExistence type="inferred from homology"/>
<dbReference type="GO" id="GO:0016987">
    <property type="term" value="F:sigma factor activity"/>
    <property type="evidence" value="ECO:0007669"/>
    <property type="project" value="UniProtKB-KW"/>
</dbReference>
<dbReference type="InterPro" id="IPR013249">
    <property type="entry name" value="RNA_pol_sigma70_r4_t2"/>
</dbReference>
<dbReference type="InterPro" id="IPR036388">
    <property type="entry name" value="WH-like_DNA-bd_sf"/>
</dbReference>
<dbReference type="GO" id="GO:0006352">
    <property type="term" value="P:DNA-templated transcription initiation"/>
    <property type="evidence" value="ECO:0007669"/>
    <property type="project" value="InterPro"/>
</dbReference>
<dbReference type="Proteomes" id="UP000377798">
    <property type="component" value="Unassembled WGS sequence"/>
</dbReference>
<organism evidence="8 9">
    <name type="scientific">Urinicoccus massiliensis</name>
    <dbReference type="NCBI Taxonomy" id="1723382"/>
    <lineage>
        <taxon>Bacteria</taxon>
        <taxon>Bacillati</taxon>
        <taxon>Bacillota</taxon>
        <taxon>Tissierellia</taxon>
        <taxon>Tissierellales</taxon>
        <taxon>Peptoniphilaceae</taxon>
        <taxon>Urinicoccus</taxon>
    </lineage>
</organism>
<dbReference type="SUPFAM" id="SSF88946">
    <property type="entry name" value="Sigma2 domain of RNA polymerase sigma factors"/>
    <property type="match status" value="1"/>
</dbReference>
<keyword evidence="3" id="KW-0731">Sigma factor</keyword>
<dbReference type="Gene3D" id="1.10.10.10">
    <property type="entry name" value="Winged helix-like DNA-binding domain superfamily/Winged helix DNA-binding domain"/>
    <property type="match status" value="1"/>
</dbReference>
<feature type="domain" description="RNA polymerase sigma factor 70 region 4 type 2" evidence="7">
    <location>
        <begin position="108"/>
        <end position="159"/>
    </location>
</feature>
<evidence type="ECO:0000259" key="7">
    <source>
        <dbReference type="Pfam" id="PF08281"/>
    </source>
</evidence>
<protein>
    <submittedName>
        <fullName evidence="8">RNA polymerase sigma factor sigM</fullName>
    </submittedName>
</protein>
<dbReference type="EMBL" id="CAACYI010000001">
    <property type="protein sequence ID" value="VFB16961.1"/>
    <property type="molecule type" value="Genomic_DNA"/>
</dbReference>
<keyword evidence="4" id="KW-0238">DNA-binding</keyword>
<dbReference type="SUPFAM" id="SSF88659">
    <property type="entry name" value="Sigma3 and sigma4 domains of RNA polymerase sigma factors"/>
    <property type="match status" value="1"/>
</dbReference>
<gene>
    <name evidence="8" type="primary">sigM_2</name>
    <name evidence="8" type="ORF">NCTC13150_01537</name>
</gene>
<evidence type="ECO:0000256" key="5">
    <source>
        <dbReference type="ARBA" id="ARBA00023163"/>
    </source>
</evidence>
<sequence>MNFNQQMIQEYGPDLYRFCLTLTKDRGRADDLYQDSFVLALTYDREIDPEGFRSLLFRIAHRKWQDGRRKWARRNRIAPETSEDLLLSLVDQGPSLEDQVLEREKSKEVNRAILDLPDPMREVVLLFYMADYSLKEIAQSLDLPEGTVKSRLHYAKETLKENLKEYRHDQ</sequence>
<dbReference type="AlphaFoldDB" id="A0A8H2QSJ1"/>
<dbReference type="Gene3D" id="1.10.1740.10">
    <property type="match status" value="1"/>
</dbReference>
<comment type="caution">
    <text evidence="8">The sequence shown here is derived from an EMBL/GenBank/DDBJ whole genome shotgun (WGS) entry which is preliminary data.</text>
</comment>
<dbReference type="InterPro" id="IPR013324">
    <property type="entry name" value="RNA_pol_sigma_r3/r4-like"/>
</dbReference>
<dbReference type="InterPro" id="IPR013325">
    <property type="entry name" value="RNA_pol_sigma_r2"/>
</dbReference>
<keyword evidence="9" id="KW-1185">Reference proteome</keyword>
<evidence type="ECO:0000259" key="6">
    <source>
        <dbReference type="Pfam" id="PF04542"/>
    </source>
</evidence>